<feature type="region of interest" description="Disordered" evidence="1">
    <location>
        <begin position="274"/>
        <end position="300"/>
    </location>
</feature>
<evidence type="ECO:0000313" key="2">
    <source>
        <dbReference type="EMBL" id="TNY24165.1"/>
    </source>
</evidence>
<sequence>MAQPDKPAADTAEQTAPASPVDAQAQSSPAWTTAYDGIAAKLPPSLSSKLPSSEAAANAVATAQDQLTSFGKVSKNRLAAMSRSASQRTSASKGRFGPDQWLACGWSVTNDTQVPLNVALCQVGPLYYEVLAPGVTFERRVPKLWFALEVRPFTSPSTAYNAWSTTWPILCVTGPAVAVTSLLAIPFVAVAAGGTALASLTSIGSSVVSGAATAAESAGATAAAAAGFAAKAGSVPGAGKVKGKLADAAKSLVNKHMSPDKVQQHVVRYLNKGSAAGETAPGAGTTEEGPPLLEGESEASKVRRIKKEKKLEEVDVTGYDVEKVLKCETGHAATDKALTKAFKRLSFKTNFREYRTQDNPVLRVAGGPELETRTPAPTFLHPDPSPRQILVFYPFVLLYSTSVTAEPLNRDEVPLTADEERVMSDAKVVESYEEAEKATEKAPTADDQGVEPKQEQPAPPAKKKGWLW</sequence>
<feature type="region of interest" description="Disordered" evidence="1">
    <location>
        <begin position="426"/>
        <end position="468"/>
    </location>
</feature>
<organism evidence="2 3">
    <name type="scientific">Rhodotorula diobovata</name>
    <dbReference type="NCBI Taxonomy" id="5288"/>
    <lineage>
        <taxon>Eukaryota</taxon>
        <taxon>Fungi</taxon>
        <taxon>Dikarya</taxon>
        <taxon>Basidiomycota</taxon>
        <taxon>Pucciniomycotina</taxon>
        <taxon>Microbotryomycetes</taxon>
        <taxon>Sporidiobolales</taxon>
        <taxon>Sporidiobolaceae</taxon>
        <taxon>Rhodotorula</taxon>
    </lineage>
</organism>
<feature type="compositionally biased region" description="Basic and acidic residues" evidence="1">
    <location>
        <begin position="426"/>
        <end position="454"/>
    </location>
</feature>
<evidence type="ECO:0000313" key="3">
    <source>
        <dbReference type="Proteomes" id="UP000311382"/>
    </source>
</evidence>
<dbReference type="Proteomes" id="UP000311382">
    <property type="component" value="Unassembled WGS sequence"/>
</dbReference>
<name>A0A5C5G555_9BASI</name>
<protein>
    <submittedName>
        <fullName evidence="2">Proteophosphoglycan ppg4</fullName>
    </submittedName>
</protein>
<dbReference type="OrthoDB" id="3246235at2759"/>
<comment type="caution">
    <text evidence="2">The sequence shown here is derived from an EMBL/GenBank/DDBJ whole genome shotgun (WGS) entry which is preliminary data.</text>
</comment>
<feature type="compositionally biased region" description="Low complexity" evidence="1">
    <location>
        <begin position="275"/>
        <end position="294"/>
    </location>
</feature>
<feature type="region of interest" description="Disordered" evidence="1">
    <location>
        <begin position="1"/>
        <end position="29"/>
    </location>
</feature>
<accession>A0A5C5G555</accession>
<evidence type="ECO:0000256" key="1">
    <source>
        <dbReference type="SAM" id="MobiDB-lite"/>
    </source>
</evidence>
<reference evidence="2 3" key="1">
    <citation type="submission" date="2019-03" db="EMBL/GenBank/DDBJ databases">
        <title>Rhodosporidium diobovatum UCD-FST 08-225 genome sequencing, assembly, and annotation.</title>
        <authorList>
            <person name="Fakankun I.U."/>
            <person name="Fristensky B."/>
            <person name="Levin D.B."/>
        </authorList>
    </citation>
    <scope>NUCLEOTIDE SEQUENCE [LARGE SCALE GENOMIC DNA]</scope>
    <source>
        <strain evidence="2 3">UCD-FST 08-225</strain>
    </source>
</reference>
<dbReference type="AlphaFoldDB" id="A0A5C5G555"/>
<proteinExistence type="predicted"/>
<dbReference type="EMBL" id="SOZI01000004">
    <property type="protein sequence ID" value="TNY24165.1"/>
    <property type="molecule type" value="Genomic_DNA"/>
</dbReference>
<keyword evidence="3" id="KW-1185">Reference proteome</keyword>
<gene>
    <name evidence="2" type="ORF">DMC30DRAFT_420612</name>
</gene>